<dbReference type="SUPFAM" id="SSF52029">
    <property type="entry name" value="GroEL apical domain-like"/>
    <property type="match status" value="1"/>
</dbReference>
<dbReference type="EMBL" id="LT607751">
    <property type="protein sequence ID" value="SCG34701.1"/>
    <property type="molecule type" value="Genomic_DNA"/>
</dbReference>
<comment type="caution">
    <text evidence="9">Lacks conserved residue(s) required for the propagation of feature annotation.</text>
</comment>
<evidence type="ECO:0000256" key="9">
    <source>
        <dbReference type="HAMAP-Rule" id="MF_00600"/>
    </source>
</evidence>
<keyword evidence="9" id="KW-0963">Cytoplasm</keyword>
<dbReference type="PROSITE" id="PS00296">
    <property type="entry name" value="CHAPERONINS_CPN60"/>
    <property type="match status" value="1"/>
</dbReference>
<dbReference type="Pfam" id="PF00118">
    <property type="entry name" value="Cpn60_TCP1"/>
    <property type="match status" value="1"/>
</dbReference>
<dbReference type="InterPro" id="IPR002423">
    <property type="entry name" value="Cpn60/GroEL/TCP-1"/>
</dbReference>
<organism evidence="12 13">
    <name type="scientific">Micromonospora siamensis</name>
    <dbReference type="NCBI Taxonomy" id="299152"/>
    <lineage>
        <taxon>Bacteria</taxon>
        <taxon>Bacillati</taxon>
        <taxon>Actinomycetota</taxon>
        <taxon>Actinomycetes</taxon>
        <taxon>Micromonosporales</taxon>
        <taxon>Micromonosporaceae</taxon>
        <taxon>Micromonospora</taxon>
    </lineage>
</organism>
<dbReference type="GO" id="GO:0042603">
    <property type="term" value="C:capsule"/>
    <property type="evidence" value="ECO:0007669"/>
    <property type="project" value="UniProtKB-SubCell"/>
</dbReference>
<dbReference type="GO" id="GO:0009408">
    <property type="term" value="P:response to heat"/>
    <property type="evidence" value="ECO:0007669"/>
    <property type="project" value="UniProtKB-ARBA"/>
</dbReference>
<evidence type="ECO:0000256" key="4">
    <source>
        <dbReference type="ARBA" id="ARBA00022741"/>
    </source>
</evidence>
<dbReference type="NCBIfam" id="NF009488">
    <property type="entry name" value="PRK12850.1"/>
    <property type="match status" value="1"/>
</dbReference>
<dbReference type="PRINTS" id="PR00298">
    <property type="entry name" value="CHAPERONIN60"/>
</dbReference>
<evidence type="ECO:0000313" key="13">
    <source>
        <dbReference type="Proteomes" id="UP000198210"/>
    </source>
</evidence>
<gene>
    <name evidence="9" type="primary">groEL</name>
    <name evidence="9" type="synonym">groL</name>
    <name evidence="12" type="ORF">GA0074704_0115</name>
</gene>
<dbReference type="Gene3D" id="3.30.260.10">
    <property type="entry name" value="TCP-1-like chaperonin intermediate domain"/>
    <property type="match status" value="1"/>
</dbReference>
<reference evidence="12 13" key="1">
    <citation type="submission" date="2016-06" db="EMBL/GenBank/DDBJ databases">
        <authorList>
            <person name="Kjaerup R.B."/>
            <person name="Dalgaard T.S."/>
            <person name="Juul-Madsen H.R."/>
        </authorList>
    </citation>
    <scope>NUCLEOTIDE SEQUENCE [LARGE SCALE GENOMIC DNA]</scope>
    <source>
        <strain evidence="12 13">DSM 45097</strain>
    </source>
</reference>
<name>A0A1C5GNP7_9ACTN</name>
<dbReference type="InterPro" id="IPR027413">
    <property type="entry name" value="GROEL-like_equatorial_sf"/>
</dbReference>
<dbReference type="FunFam" id="3.50.7.10:FF:000001">
    <property type="entry name" value="60 kDa chaperonin"/>
    <property type="match status" value="1"/>
</dbReference>
<evidence type="ECO:0000256" key="6">
    <source>
        <dbReference type="ARBA" id="ARBA00023186"/>
    </source>
</evidence>
<dbReference type="RefSeq" id="WP_088968673.1">
    <property type="nucleotide sequence ID" value="NZ_JBHLYF010000045.1"/>
</dbReference>
<dbReference type="NCBIfam" id="NF009489">
    <property type="entry name" value="PRK12851.1"/>
    <property type="match status" value="1"/>
</dbReference>
<evidence type="ECO:0000256" key="1">
    <source>
        <dbReference type="ARBA" id="ARBA00004191"/>
    </source>
</evidence>
<comment type="subcellular location">
    <subcellularLocation>
        <location evidence="2">Cell surface</location>
    </subcellularLocation>
    <subcellularLocation>
        <location evidence="9">Cytoplasm</location>
    </subcellularLocation>
    <subcellularLocation>
        <location evidence="8">Secreted</location>
        <location evidence="8">Capsule</location>
    </subcellularLocation>
    <subcellularLocation>
        <location evidence="1">Secreted</location>
        <location evidence="1">Cell wall</location>
    </subcellularLocation>
</comment>
<dbReference type="HAMAP" id="MF_00600">
    <property type="entry name" value="CH60"/>
    <property type="match status" value="1"/>
</dbReference>
<dbReference type="CDD" id="cd03344">
    <property type="entry name" value="GroEL"/>
    <property type="match status" value="1"/>
</dbReference>
<proteinExistence type="inferred from homology"/>
<keyword evidence="4 9" id="KW-0547">Nucleotide-binding</keyword>
<dbReference type="GO" id="GO:0140662">
    <property type="term" value="F:ATP-dependent protein folding chaperone"/>
    <property type="evidence" value="ECO:0007669"/>
    <property type="project" value="InterPro"/>
</dbReference>
<dbReference type="InterPro" id="IPR001844">
    <property type="entry name" value="Cpn60/GroEL"/>
</dbReference>
<evidence type="ECO:0000256" key="10">
    <source>
        <dbReference type="RuleBase" id="RU000418"/>
    </source>
</evidence>
<dbReference type="NCBIfam" id="NF009487">
    <property type="entry name" value="PRK12849.1"/>
    <property type="match status" value="1"/>
</dbReference>
<dbReference type="NCBIfam" id="NF000592">
    <property type="entry name" value="PRK00013.1"/>
    <property type="match status" value="1"/>
</dbReference>
<sequence>MAKMIAFDEEARRGLERGMNQLADAVKVTLGPKGRNVVLEKKWGAPTITNDGVSIAKEIELEDPYEKIGAELVKEVAKKTDDVAGDGTTTATVLAQALVREGLRNVAAGANPMALKRGIEAAVASVSEELLKLAKDVETKEQIASTASISAGDNTVGEIIAEAMDKVGKEGVITVEESNTFGLELELTEGMRFDKGYISAYFMTDPERMEAVFDDPYLLIVNSKISSVKDLLPILEKVMQSGKPLLIIAEDLEGEALATLVVNKVRGTFKSVAVKAPGFGDRRKAMLADIAILTGGQVISEEVGLKLDAVGLDMLGRARKVVVTKDETTIVDGAGDAEQIQGRVNQIRAEIDKSDSDYDREKLQERLAKLAGGVAVIKVGAATEVELKERKHRIEDAVRNAKAAVEEGIVPGGGVALVQAGKTAFDKLDLTGDEATGANIVKVALDAPLRQIAVNAGLEGGVVVERVRNLDAGHGLNAASGEYVDLLAAGIIDPAKVTRSALQNASSIAALFLTTEAVVADKPEKTPAAPAGPGGGDMDF</sequence>
<evidence type="ECO:0000256" key="7">
    <source>
        <dbReference type="ARBA" id="ARBA00023235"/>
    </source>
</evidence>
<keyword evidence="5 9" id="KW-0067">ATP-binding</keyword>
<dbReference type="PANTHER" id="PTHR45633">
    <property type="entry name" value="60 KDA HEAT SHOCK PROTEIN, MITOCHONDRIAL"/>
    <property type="match status" value="1"/>
</dbReference>
<evidence type="ECO:0000256" key="8">
    <source>
        <dbReference type="ARBA" id="ARBA00025702"/>
    </source>
</evidence>
<feature type="binding site" evidence="9">
    <location>
        <position position="493"/>
    </location>
    <ligand>
        <name>ATP</name>
        <dbReference type="ChEBI" id="CHEBI:30616"/>
    </ligand>
</feature>
<dbReference type="InterPro" id="IPR018370">
    <property type="entry name" value="Chaperonin_Cpn60_CS"/>
</dbReference>
<dbReference type="InterPro" id="IPR027410">
    <property type="entry name" value="TCP-1-like_intermed_sf"/>
</dbReference>
<evidence type="ECO:0000256" key="11">
    <source>
        <dbReference type="RuleBase" id="RU000419"/>
    </source>
</evidence>
<dbReference type="GO" id="GO:0016853">
    <property type="term" value="F:isomerase activity"/>
    <property type="evidence" value="ECO:0007669"/>
    <property type="project" value="UniProtKB-KW"/>
</dbReference>
<accession>A0A1C5GNP7</accession>
<feature type="binding site" evidence="9">
    <location>
        <begin position="86"/>
        <end position="90"/>
    </location>
    <ligand>
        <name>ATP</name>
        <dbReference type="ChEBI" id="CHEBI:30616"/>
    </ligand>
</feature>
<keyword evidence="6 9" id="KW-0143">Chaperone</keyword>
<keyword evidence="7 9" id="KW-0413">Isomerase</keyword>
<dbReference type="Proteomes" id="UP000198210">
    <property type="component" value="Chromosome I"/>
</dbReference>
<dbReference type="SUPFAM" id="SSF54849">
    <property type="entry name" value="GroEL-intermediate domain like"/>
    <property type="match status" value="1"/>
</dbReference>
<dbReference type="GO" id="GO:0005524">
    <property type="term" value="F:ATP binding"/>
    <property type="evidence" value="ECO:0007669"/>
    <property type="project" value="UniProtKB-UniRule"/>
</dbReference>
<feature type="binding site" evidence="9">
    <location>
        <position position="413"/>
    </location>
    <ligand>
        <name>ATP</name>
        <dbReference type="ChEBI" id="CHEBI:30616"/>
    </ligand>
</feature>
<dbReference type="Gene3D" id="1.10.560.10">
    <property type="entry name" value="GroEL-like equatorial domain"/>
    <property type="match status" value="1"/>
</dbReference>
<dbReference type="InterPro" id="IPR027409">
    <property type="entry name" value="GroEL-like_apical_dom_sf"/>
</dbReference>
<dbReference type="Gene3D" id="3.50.7.10">
    <property type="entry name" value="GroEL"/>
    <property type="match status" value="1"/>
</dbReference>
<comment type="function">
    <text evidence="9 11">Together with its co-chaperonin GroES, plays an essential role in assisting protein folding. The GroEL-GroES system forms a nano-cage that allows encapsulation of the non-native substrate proteins and provides a physical environment optimized to promote and accelerate protein folding.</text>
</comment>
<comment type="similarity">
    <text evidence="3 9 10">Belongs to the chaperonin (HSP60) family.</text>
</comment>
<dbReference type="GO" id="GO:0051082">
    <property type="term" value="F:unfolded protein binding"/>
    <property type="evidence" value="ECO:0007669"/>
    <property type="project" value="UniProtKB-UniRule"/>
</dbReference>
<dbReference type="NCBIfam" id="TIGR02348">
    <property type="entry name" value="GroEL"/>
    <property type="match status" value="1"/>
</dbReference>
<evidence type="ECO:0000256" key="2">
    <source>
        <dbReference type="ARBA" id="ARBA00004241"/>
    </source>
</evidence>
<keyword evidence="13" id="KW-1185">Reference proteome</keyword>
<dbReference type="GO" id="GO:0009986">
    <property type="term" value="C:cell surface"/>
    <property type="evidence" value="ECO:0007669"/>
    <property type="project" value="UniProtKB-SubCell"/>
</dbReference>
<dbReference type="EC" id="5.6.1.7" evidence="9"/>
<dbReference type="GO" id="GO:0042026">
    <property type="term" value="P:protein refolding"/>
    <property type="evidence" value="ECO:0007669"/>
    <property type="project" value="UniProtKB-UniRule"/>
</dbReference>
<feature type="binding site" evidence="9">
    <location>
        <begin position="477"/>
        <end position="479"/>
    </location>
    <ligand>
        <name>ATP</name>
        <dbReference type="ChEBI" id="CHEBI:30616"/>
    </ligand>
</feature>
<dbReference type="AlphaFoldDB" id="A0A1C5GNP7"/>
<dbReference type="SUPFAM" id="SSF48592">
    <property type="entry name" value="GroEL equatorial domain-like"/>
    <property type="match status" value="1"/>
</dbReference>
<evidence type="ECO:0000256" key="5">
    <source>
        <dbReference type="ARBA" id="ARBA00022840"/>
    </source>
</evidence>
<protein>
    <recommendedName>
        <fullName evidence="9">Chaperonin GroEL</fullName>
        <ecNumber evidence="9">5.6.1.7</ecNumber>
    </recommendedName>
    <alternativeName>
        <fullName evidence="9">60 kDa chaperonin</fullName>
    </alternativeName>
    <alternativeName>
        <fullName evidence="9">Chaperonin-60</fullName>
        <shortName evidence="9">Cpn60</shortName>
    </alternativeName>
</protein>
<comment type="subunit">
    <text evidence="9 11">Forms a cylinder of 14 subunits composed of two heptameric rings stacked back-to-back. Interacts with the co-chaperonin GroES.</text>
</comment>
<evidence type="ECO:0000256" key="3">
    <source>
        <dbReference type="ARBA" id="ARBA00006607"/>
    </source>
</evidence>
<evidence type="ECO:0000313" key="12">
    <source>
        <dbReference type="EMBL" id="SCG34701.1"/>
    </source>
</evidence>
<feature type="binding site" evidence="9">
    <location>
        <begin position="29"/>
        <end position="32"/>
    </location>
    <ligand>
        <name>ATP</name>
        <dbReference type="ChEBI" id="CHEBI:30616"/>
    </ligand>
</feature>
<dbReference type="GO" id="GO:0005737">
    <property type="term" value="C:cytoplasm"/>
    <property type="evidence" value="ECO:0007669"/>
    <property type="project" value="UniProtKB-SubCell"/>
</dbReference>